<reference evidence="13 14" key="1">
    <citation type="journal article" date="2019" name="Antonie Van Leeuwenhoek">
        <title>Description of 'Ca. Methylobacter oryzae' KRF1, a novel species from the environmentally important Methylobacter clade 2.</title>
        <authorList>
            <person name="Khatri K."/>
            <person name="Mohite J.A."/>
            <person name="Pandit P.S."/>
            <person name="Bahulikar R."/>
            <person name="Rahalkar M.C."/>
        </authorList>
    </citation>
    <scope>NUCLEOTIDE SEQUENCE [LARGE SCALE GENOMIC DNA]</scope>
    <source>
        <strain evidence="13 14">KRF1</strain>
    </source>
</reference>
<feature type="transmembrane region" description="Helical" evidence="12">
    <location>
        <begin position="203"/>
        <end position="229"/>
    </location>
</feature>
<evidence type="ECO:0000313" key="13">
    <source>
        <dbReference type="EMBL" id="TRW89908.1"/>
    </source>
</evidence>
<feature type="transmembrane region" description="Helical" evidence="12">
    <location>
        <begin position="100"/>
        <end position="122"/>
    </location>
</feature>
<keyword evidence="8 12" id="KW-0472">Membrane</keyword>
<sequence>MNQLIAIAMGGSAGAVVRFLVANAIYGWLGRTFPHGTLFINVSGSFLMGFLSVMMMQRFPLAVEYRAAILVGFLGAYTTFSTFALETLNLFEEGNLLKAALNIFLSTVLCLAAVWVGLVLARQLFESDLYPWMGHNFPYRDLALGFLMIFLAAILTEFLFMRQSLAPELRAIGLITLLGLLAIVSTLWLSFKLADWHLEFNSLLSIFIVNALFGVVAVWLGMAVGHWLWQFNSSAQ</sequence>
<comment type="subcellular location">
    <subcellularLocation>
        <location evidence="1 12">Cell membrane</location>
        <topology evidence="1 12">Multi-pass membrane protein</topology>
    </subcellularLocation>
</comment>
<evidence type="ECO:0000256" key="10">
    <source>
        <dbReference type="ARBA" id="ARBA00035120"/>
    </source>
</evidence>
<keyword evidence="9 12" id="KW-0407">Ion channel</keyword>
<protein>
    <recommendedName>
        <fullName evidence="12">Fluoride-specific ion channel FluC</fullName>
    </recommendedName>
</protein>
<comment type="similarity">
    <text evidence="10 12">Belongs to the fluoride channel Fluc/FEX (TC 1.A.43) family.</text>
</comment>
<organism evidence="13 14">
    <name type="scientific">Candidatus Methylobacter oryzae</name>
    <dbReference type="NCBI Taxonomy" id="2497749"/>
    <lineage>
        <taxon>Bacteria</taxon>
        <taxon>Pseudomonadati</taxon>
        <taxon>Pseudomonadota</taxon>
        <taxon>Gammaproteobacteria</taxon>
        <taxon>Methylococcales</taxon>
        <taxon>Methylococcaceae</taxon>
        <taxon>Methylobacter</taxon>
    </lineage>
</organism>
<gene>
    <name evidence="12 13" type="primary">crcB</name>
    <name evidence="12" type="synonym">fluC</name>
    <name evidence="13" type="ORF">EKO24_019985</name>
</gene>
<evidence type="ECO:0000256" key="12">
    <source>
        <dbReference type="HAMAP-Rule" id="MF_00454"/>
    </source>
</evidence>
<proteinExistence type="inferred from homology"/>
<comment type="function">
    <text evidence="12">Fluoride-specific ion channel. Important for reducing fluoride concentration in the cell, thus reducing its toxicity.</text>
</comment>
<evidence type="ECO:0000256" key="6">
    <source>
        <dbReference type="ARBA" id="ARBA00023053"/>
    </source>
</evidence>
<feature type="binding site" evidence="12">
    <location>
        <position position="78"/>
    </location>
    <ligand>
        <name>Na(+)</name>
        <dbReference type="ChEBI" id="CHEBI:29101"/>
        <note>structural</note>
    </ligand>
</feature>
<keyword evidence="4 12" id="KW-0812">Transmembrane</keyword>
<dbReference type="EMBL" id="RYFG02000120">
    <property type="protein sequence ID" value="TRW89908.1"/>
    <property type="molecule type" value="Genomic_DNA"/>
</dbReference>
<evidence type="ECO:0000256" key="1">
    <source>
        <dbReference type="ARBA" id="ARBA00004651"/>
    </source>
</evidence>
<evidence type="ECO:0000256" key="8">
    <source>
        <dbReference type="ARBA" id="ARBA00023136"/>
    </source>
</evidence>
<keyword evidence="3" id="KW-0997">Cell inner membrane</keyword>
<keyword evidence="2 12" id="KW-1003">Cell membrane</keyword>
<feature type="transmembrane region" description="Helical" evidence="12">
    <location>
        <begin position="38"/>
        <end position="59"/>
    </location>
</feature>
<keyword evidence="12" id="KW-0813">Transport</keyword>
<evidence type="ECO:0000313" key="14">
    <source>
        <dbReference type="Proteomes" id="UP000733744"/>
    </source>
</evidence>
<keyword evidence="5 12" id="KW-1133">Transmembrane helix</keyword>
<evidence type="ECO:0000256" key="11">
    <source>
        <dbReference type="ARBA" id="ARBA00035585"/>
    </source>
</evidence>
<feature type="transmembrane region" description="Helical" evidence="12">
    <location>
        <begin position="142"/>
        <end position="160"/>
    </location>
</feature>
<evidence type="ECO:0000256" key="4">
    <source>
        <dbReference type="ARBA" id="ARBA00022692"/>
    </source>
</evidence>
<dbReference type="HAMAP" id="MF_00454">
    <property type="entry name" value="FluC"/>
    <property type="match status" value="1"/>
</dbReference>
<dbReference type="NCBIfam" id="TIGR00494">
    <property type="entry name" value="crcB"/>
    <property type="match status" value="1"/>
</dbReference>
<keyword evidence="14" id="KW-1185">Reference proteome</keyword>
<comment type="catalytic activity">
    <reaction evidence="11">
        <text>fluoride(in) = fluoride(out)</text>
        <dbReference type="Rhea" id="RHEA:76159"/>
        <dbReference type="ChEBI" id="CHEBI:17051"/>
    </reaction>
    <physiologicalReaction direction="left-to-right" evidence="11">
        <dbReference type="Rhea" id="RHEA:76160"/>
    </physiologicalReaction>
</comment>
<feature type="transmembrane region" description="Helical" evidence="12">
    <location>
        <begin position="65"/>
        <end position="88"/>
    </location>
</feature>
<evidence type="ECO:0000256" key="5">
    <source>
        <dbReference type="ARBA" id="ARBA00022989"/>
    </source>
</evidence>
<feature type="transmembrane region" description="Helical" evidence="12">
    <location>
        <begin position="172"/>
        <end position="191"/>
    </location>
</feature>
<evidence type="ECO:0000256" key="7">
    <source>
        <dbReference type="ARBA" id="ARBA00023065"/>
    </source>
</evidence>
<keyword evidence="7 12" id="KW-0406">Ion transport</keyword>
<comment type="caution">
    <text evidence="13">The sequence shown here is derived from an EMBL/GenBank/DDBJ whole genome shotgun (WGS) entry which is preliminary data.</text>
</comment>
<evidence type="ECO:0000256" key="2">
    <source>
        <dbReference type="ARBA" id="ARBA00022475"/>
    </source>
</evidence>
<name>A0ABY3C4W7_9GAMM</name>
<dbReference type="InterPro" id="IPR003691">
    <property type="entry name" value="FluC"/>
</dbReference>
<dbReference type="PANTHER" id="PTHR28259">
    <property type="entry name" value="FLUORIDE EXPORT PROTEIN 1-RELATED"/>
    <property type="match status" value="1"/>
</dbReference>
<accession>A0ABY3C4W7</accession>
<feature type="transmembrane region" description="Helical" evidence="12">
    <location>
        <begin position="6"/>
        <end position="26"/>
    </location>
</feature>
<comment type="activity regulation">
    <text evidence="12">Na(+) is not transported, but it plays an essential structural role and its presence is essential for fluoride channel function.</text>
</comment>
<dbReference type="Pfam" id="PF02537">
    <property type="entry name" value="CRCB"/>
    <property type="match status" value="1"/>
</dbReference>
<dbReference type="Proteomes" id="UP000733744">
    <property type="component" value="Unassembled WGS sequence"/>
</dbReference>
<evidence type="ECO:0000256" key="9">
    <source>
        <dbReference type="ARBA" id="ARBA00023303"/>
    </source>
</evidence>
<keyword evidence="6 12" id="KW-0915">Sodium</keyword>
<keyword evidence="12" id="KW-0479">Metal-binding</keyword>
<feature type="binding site" evidence="12">
    <location>
        <position position="75"/>
    </location>
    <ligand>
        <name>Na(+)</name>
        <dbReference type="ChEBI" id="CHEBI:29101"/>
        <note>structural</note>
    </ligand>
</feature>
<dbReference type="RefSeq" id="WP_127026946.1">
    <property type="nucleotide sequence ID" value="NZ_RYFG02000120.1"/>
</dbReference>
<dbReference type="PANTHER" id="PTHR28259:SF1">
    <property type="entry name" value="FLUORIDE EXPORT PROTEIN 1-RELATED"/>
    <property type="match status" value="1"/>
</dbReference>
<evidence type="ECO:0000256" key="3">
    <source>
        <dbReference type="ARBA" id="ARBA00022519"/>
    </source>
</evidence>